<feature type="region of interest" description="Disordered" evidence="8">
    <location>
        <begin position="1"/>
        <end position="39"/>
    </location>
</feature>
<keyword evidence="4 7" id="KW-0812">Transmembrane</keyword>
<keyword evidence="3" id="KW-1003">Cell membrane</keyword>
<dbReference type="GO" id="GO:0005886">
    <property type="term" value="C:plasma membrane"/>
    <property type="evidence" value="ECO:0007669"/>
    <property type="project" value="UniProtKB-SubCell"/>
</dbReference>
<feature type="domain" description="ABC transmembrane type-1" evidence="9">
    <location>
        <begin position="106"/>
        <end position="320"/>
    </location>
</feature>
<dbReference type="Proteomes" id="UP000030013">
    <property type="component" value="Unassembled WGS sequence"/>
</dbReference>
<proteinExistence type="inferred from homology"/>
<evidence type="ECO:0000313" key="10">
    <source>
        <dbReference type="EMBL" id="KGN40253.1"/>
    </source>
</evidence>
<feature type="transmembrane region" description="Helical" evidence="7">
    <location>
        <begin position="201"/>
        <end position="220"/>
    </location>
</feature>
<comment type="similarity">
    <text evidence="7">Belongs to the binding-protein-dependent transport system permease family.</text>
</comment>
<keyword evidence="11" id="KW-1185">Reference proteome</keyword>
<dbReference type="InterPro" id="IPR035906">
    <property type="entry name" value="MetI-like_sf"/>
</dbReference>
<dbReference type="PROSITE" id="PS50928">
    <property type="entry name" value="ABC_TM1"/>
    <property type="match status" value="1"/>
</dbReference>
<dbReference type="Gene3D" id="1.10.3720.10">
    <property type="entry name" value="MetI-like"/>
    <property type="match status" value="1"/>
</dbReference>
<feature type="transmembrane region" description="Helical" evidence="7">
    <location>
        <begin position="105"/>
        <end position="131"/>
    </location>
</feature>
<dbReference type="Pfam" id="PF00528">
    <property type="entry name" value="BPD_transp_1"/>
    <property type="match status" value="1"/>
</dbReference>
<dbReference type="InterPro" id="IPR051393">
    <property type="entry name" value="ABC_transporter_permease"/>
</dbReference>
<evidence type="ECO:0000256" key="3">
    <source>
        <dbReference type="ARBA" id="ARBA00022475"/>
    </source>
</evidence>
<name>A0A0A0JSV6_9MICO</name>
<dbReference type="EMBL" id="AVPL01000047">
    <property type="protein sequence ID" value="KGN40253.1"/>
    <property type="molecule type" value="Genomic_DNA"/>
</dbReference>
<organism evidence="10 11">
    <name type="scientific">Knoellia aerolata DSM 18566</name>
    <dbReference type="NCBI Taxonomy" id="1385519"/>
    <lineage>
        <taxon>Bacteria</taxon>
        <taxon>Bacillati</taxon>
        <taxon>Actinomycetota</taxon>
        <taxon>Actinomycetes</taxon>
        <taxon>Micrococcales</taxon>
        <taxon>Intrasporangiaceae</taxon>
        <taxon>Knoellia</taxon>
    </lineage>
</organism>
<dbReference type="RefSeq" id="WP_245618460.1">
    <property type="nucleotide sequence ID" value="NZ_AVPL01000047.1"/>
</dbReference>
<dbReference type="InterPro" id="IPR000515">
    <property type="entry name" value="MetI-like"/>
</dbReference>
<dbReference type="STRING" id="1385519.N801_15130"/>
<evidence type="ECO:0000256" key="5">
    <source>
        <dbReference type="ARBA" id="ARBA00022989"/>
    </source>
</evidence>
<feature type="transmembrane region" description="Helical" evidence="7">
    <location>
        <begin position="46"/>
        <end position="68"/>
    </location>
</feature>
<dbReference type="PANTHER" id="PTHR30193:SF37">
    <property type="entry name" value="INNER MEMBRANE ABC TRANSPORTER PERMEASE PROTEIN YCJO"/>
    <property type="match status" value="1"/>
</dbReference>
<dbReference type="CDD" id="cd06261">
    <property type="entry name" value="TM_PBP2"/>
    <property type="match status" value="1"/>
</dbReference>
<reference evidence="10 11" key="1">
    <citation type="submission" date="2013-08" db="EMBL/GenBank/DDBJ databases">
        <title>The genome sequence of Knoellia aerolata.</title>
        <authorList>
            <person name="Zhu W."/>
            <person name="Wang G."/>
        </authorList>
    </citation>
    <scope>NUCLEOTIDE SEQUENCE [LARGE SCALE GENOMIC DNA]</scope>
    <source>
        <strain evidence="10 11">DSM 18566</strain>
    </source>
</reference>
<evidence type="ECO:0000256" key="1">
    <source>
        <dbReference type="ARBA" id="ARBA00004651"/>
    </source>
</evidence>
<protein>
    <submittedName>
        <fullName evidence="10">Glycerol-3-phosphate ABC transporter permease</fullName>
    </submittedName>
</protein>
<comment type="subcellular location">
    <subcellularLocation>
        <location evidence="1 7">Cell membrane</location>
        <topology evidence="1 7">Multi-pass membrane protein</topology>
    </subcellularLocation>
</comment>
<dbReference type="eggNOG" id="COG1175">
    <property type="taxonomic scope" value="Bacteria"/>
</dbReference>
<evidence type="ECO:0000256" key="8">
    <source>
        <dbReference type="SAM" id="MobiDB-lite"/>
    </source>
</evidence>
<keyword evidence="5 7" id="KW-1133">Transmembrane helix</keyword>
<dbReference type="GO" id="GO:0055085">
    <property type="term" value="P:transmembrane transport"/>
    <property type="evidence" value="ECO:0007669"/>
    <property type="project" value="InterPro"/>
</dbReference>
<feature type="transmembrane region" description="Helical" evidence="7">
    <location>
        <begin position="241"/>
        <end position="262"/>
    </location>
</feature>
<feature type="compositionally biased region" description="Basic and acidic residues" evidence="8">
    <location>
        <begin position="15"/>
        <end position="27"/>
    </location>
</feature>
<evidence type="ECO:0000256" key="7">
    <source>
        <dbReference type="RuleBase" id="RU363032"/>
    </source>
</evidence>
<keyword evidence="2 7" id="KW-0813">Transport</keyword>
<feature type="compositionally biased region" description="Polar residues" evidence="8">
    <location>
        <begin position="1"/>
        <end position="12"/>
    </location>
</feature>
<dbReference type="PANTHER" id="PTHR30193">
    <property type="entry name" value="ABC TRANSPORTER PERMEASE PROTEIN"/>
    <property type="match status" value="1"/>
</dbReference>
<evidence type="ECO:0000256" key="2">
    <source>
        <dbReference type="ARBA" id="ARBA00022448"/>
    </source>
</evidence>
<evidence type="ECO:0000313" key="11">
    <source>
        <dbReference type="Proteomes" id="UP000030013"/>
    </source>
</evidence>
<evidence type="ECO:0000256" key="6">
    <source>
        <dbReference type="ARBA" id="ARBA00023136"/>
    </source>
</evidence>
<feature type="transmembrane region" description="Helical" evidence="7">
    <location>
        <begin position="143"/>
        <end position="164"/>
    </location>
</feature>
<keyword evidence="6 7" id="KW-0472">Membrane</keyword>
<accession>A0A0A0JSV6</accession>
<dbReference type="AlphaFoldDB" id="A0A0A0JSV6"/>
<gene>
    <name evidence="10" type="ORF">N801_15130</name>
</gene>
<sequence length="331" mass="35887">MDEVTDVTTTSGEKVLPEHGSGEDPGERSGTPSPTPAGREARREPFVAVLYLLPALVVFGVFIFWPLVKSILLSVQGTDILGNPSGFVGLVNYTRLFSDPDFLQVLWVTFAFTILTVIPSIAIALLIALLLQSRIKGVRFFRTAFALPFAFSVATASVIFGVLFNPASGVLNGILNTFGIDKVQWLTNPDLALWSVSGATVWMQIGYNLLVLSAGLGALPEDVLEAARLDGASGLRLQRSIVMPLLTPQLFFLVVVGTIHSLQSFGQIKILTVGGPEDRTTTLVYSIYEQAFANNNSNYGYASAQAMVLLVIVLIITALQFGVLERRVFYR</sequence>
<feature type="transmembrane region" description="Helical" evidence="7">
    <location>
        <begin position="304"/>
        <end position="324"/>
    </location>
</feature>
<comment type="caution">
    <text evidence="10">The sequence shown here is derived from an EMBL/GenBank/DDBJ whole genome shotgun (WGS) entry which is preliminary data.</text>
</comment>
<evidence type="ECO:0000256" key="4">
    <source>
        <dbReference type="ARBA" id="ARBA00022692"/>
    </source>
</evidence>
<evidence type="ECO:0000259" key="9">
    <source>
        <dbReference type="PROSITE" id="PS50928"/>
    </source>
</evidence>
<dbReference type="SUPFAM" id="SSF161098">
    <property type="entry name" value="MetI-like"/>
    <property type="match status" value="1"/>
</dbReference>